<dbReference type="Proteomes" id="UP000215902">
    <property type="component" value="Unassembled WGS sequence"/>
</dbReference>
<gene>
    <name evidence="10" type="ORF">BOX15_Mlig012869g1</name>
</gene>
<evidence type="ECO:0000256" key="1">
    <source>
        <dbReference type="ARBA" id="ARBA00002154"/>
    </source>
</evidence>
<dbReference type="PANTHER" id="PTHR46815:SF1">
    <property type="entry name" value="PROTEIN KISH-B"/>
    <property type="match status" value="1"/>
</dbReference>
<evidence type="ECO:0000256" key="4">
    <source>
        <dbReference type="ARBA" id="ARBA00022692"/>
    </source>
</evidence>
<dbReference type="OrthoDB" id="10034655at2759"/>
<comment type="caution">
    <text evidence="10">The sequence shown here is derived from an EMBL/GenBank/DDBJ whole genome shotgun (WGS) entry which is preliminary data.</text>
</comment>
<evidence type="ECO:0000256" key="7">
    <source>
        <dbReference type="ARBA" id="ARBA00023034"/>
    </source>
</evidence>
<evidence type="ECO:0000313" key="11">
    <source>
        <dbReference type="Proteomes" id="UP000215902"/>
    </source>
</evidence>
<dbReference type="PANTHER" id="PTHR46815">
    <property type="entry name" value="PROTEIN KISH-B"/>
    <property type="match status" value="1"/>
</dbReference>
<keyword evidence="4 9" id="KW-0812">Transmembrane</keyword>
<feature type="non-terminal residue" evidence="10">
    <location>
        <position position="1"/>
    </location>
</feature>
<protein>
    <recommendedName>
        <fullName evidence="9">Protein kish</fullName>
    </recommendedName>
</protein>
<keyword evidence="6 9" id="KW-1133">Transmembrane helix</keyword>
<accession>A0A267DRE9</accession>
<sequence>DMTNAYSFDGALVMSLLFVCTCAYLRRVPRLRQWCFSEKSGLWGVLYKGAVIGVRLHIVVAIACTVMAFYVLFVR</sequence>
<keyword evidence="5" id="KW-0732">Signal</keyword>
<dbReference type="InterPro" id="IPR009653">
    <property type="entry name" value="Ksh1"/>
</dbReference>
<keyword evidence="7" id="KW-0333">Golgi apparatus</keyword>
<evidence type="ECO:0000256" key="9">
    <source>
        <dbReference type="RuleBase" id="RU910717"/>
    </source>
</evidence>
<evidence type="ECO:0000313" key="10">
    <source>
        <dbReference type="EMBL" id="PAA51736.1"/>
    </source>
</evidence>
<dbReference type="Pfam" id="PF06842">
    <property type="entry name" value="DUF1242"/>
    <property type="match status" value="1"/>
</dbReference>
<name>A0A267DRE9_9PLAT</name>
<proteinExistence type="inferred from homology"/>
<dbReference type="STRING" id="282301.A0A267DRE9"/>
<comment type="similarity">
    <text evidence="3 9">Belongs to the KISH family.</text>
</comment>
<dbReference type="EMBL" id="NIVC01003369">
    <property type="protein sequence ID" value="PAA51736.1"/>
    <property type="molecule type" value="Genomic_DNA"/>
</dbReference>
<evidence type="ECO:0000256" key="6">
    <source>
        <dbReference type="ARBA" id="ARBA00022989"/>
    </source>
</evidence>
<evidence type="ECO:0000256" key="3">
    <source>
        <dbReference type="ARBA" id="ARBA00008961"/>
    </source>
</evidence>
<comment type="function">
    <text evidence="1 9">Involved in the early part of the secretory pathway.</text>
</comment>
<evidence type="ECO:0000256" key="5">
    <source>
        <dbReference type="ARBA" id="ARBA00022729"/>
    </source>
</evidence>
<comment type="subcellular location">
    <subcellularLocation>
        <location evidence="2">Golgi apparatus membrane</location>
        <topology evidence="2">Single-pass type I membrane protein</topology>
    </subcellularLocation>
</comment>
<evidence type="ECO:0000256" key="2">
    <source>
        <dbReference type="ARBA" id="ARBA00004614"/>
    </source>
</evidence>
<organism evidence="10 11">
    <name type="scientific">Macrostomum lignano</name>
    <dbReference type="NCBI Taxonomy" id="282301"/>
    <lineage>
        <taxon>Eukaryota</taxon>
        <taxon>Metazoa</taxon>
        <taxon>Spiralia</taxon>
        <taxon>Lophotrochozoa</taxon>
        <taxon>Platyhelminthes</taxon>
        <taxon>Rhabditophora</taxon>
        <taxon>Macrostomorpha</taxon>
        <taxon>Macrostomida</taxon>
        <taxon>Macrostomidae</taxon>
        <taxon>Macrostomum</taxon>
    </lineage>
</organism>
<dbReference type="InterPro" id="IPR042863">
    <property type="entry name" value="Kish-B"/>
</dbReference>
<keyword evidence="11" id="KW-1185">Reference proteome</keyword>
<evidence type="ECO:0000256" key="8">
    <source>
        <dbReference type="ARBA" id="ARBA00023136"/>
    </source>
</evidence>
<reference evidence="10 11" key="1">
    <citation type="submission" date="2017-06" db="EMBL/GenBank/DDBJ databases">
        <title>A platform for efficient transgenesis in Macrostomum lignano, a flatworm model organism for stem cell research.</title>
        <authorList>
            <person name="Berezikov E."/>
        </authorList>
    </citation>
    <scope>NUCLEOTIDE SEQUENCE [LARGE SCALE GENOMIC DNA]</scope>
    <source>
        <strain evidence="10">DV1</strain>
        <tissue evidence="10">Whole organism</tissue>
    </source>
</reference>
<dbReference type="AlphaFoldDB" id="A0A267DRE9"/>
<keyword evidence="8 9" id="KW-0472">Membrane</keyword>
<feature type="transmembrane region" description="Helical" evidence="9">
    <location>
        <begin position="45"/>
        <end position="73"/>
    </location>
</feature>
<dbReference type="GO" id="GO:0000139">
    <property type="term" value="C:Golgi membrane"/>
    <property type="evidence" value="ECO:0007669"/>
    <property type="project" value="UniProtKB-SubCell"/>
</dbReference>